<reference evidence="1 2" key="1">
    <citation type="submission" date="2014-04" db="EMBL/GenBank/DDBJ databases">
        <authorList>
            <person name="Sears C."/>
            <person name="Carroll K."/>
            <person name="Sack B.R."/>
            <person name="Qadri F."/>
            <person name="Myers L.L."/>
            <person name="Chung G.-T."/>
            <person name="Escheverria P."/>
            <person name="Fraser C.M."/>
            <person name="Sadzewicz L."/>
            <person name="Shefchek K.A."/>
            <person name="Tallon L."/>
            <person name="Das S.P."/>
            <person name="Daugherty S."/>
            <person name="Mongodin E.F."/>
        </authorList>
    </citation>
    <scope>NUCLEOTIDE SEQUENCE [LARGE SCALE GENOMIC DNA]</scope>
    <source>
        <strain evidence="1 2">3776 D15 i</strain>
    </source>
</reference>
<accession>A0AB34LD51</accession>
<gene>
    <name evidence="1" type="ORF">M091_3666</name>
</gene>
<name>A0AB34LD51_PARDI</name>
<protein>
    <submittedName>
        <fullName evidence="1">Uncharacterized protein</fullName>
    </submittedName>
</protein>
<comment type="caution">
    <text evidence="1">The sequence shown here is derived from an EMBL/GenBank/DDBJ whole genome shotgun (WGS) entry which is preliminary data.</text>
</comment>
<dbReference type="Proteomes" id="UP000027850">
    <property type="component" value="Unassembled WGS sequence"/>
</dbReference>
<sequence length="37" mass="4642">MYFIIFRQMYESFSYFKKIITKKLFSLSHTGYTIFNF</sequence>
<evidence type="ECO:0000313" key="2">
    <source>
        <dbReference type="Proteomes" id="UP000027850"/>
    </source>
</evidence>
<organism evidence="1 2">
    <name type="scientific">Parabacteroides distasonis str. 3776 D15 i</name>
    <dbReference type="NCBI Taxonomy" id="1339342"/>
    <lineage>
        <taxon>Bacteria</taxon>
        <taxon>Pseudomonadati</taxon>
        <taxon>Bacteroidota</taxon>
        <taxon>Bacteroidia</taxon>
        <taxon>Bacteroidales</taxon>
        <taxon>Tannerellaceae</taxon>
        <taxon>Parabacteroides</taxon>
    </lineage>
</organism>
<evidence type="ECO:0000313" key="1">
    <source>
        <dbReference type="EMBL" id="KDS40747.1"/>
    </source>
</evidence>
<dbReference type="EMBL" id="JNHK01000025">
    <property type="protein sequence ID" value="KDS40747.1"/>
    <property type="molecule type" value="Genomic_DNA"/>
</dbReference>
<proteinExistence type="predicted"/>
<dbReference type="AlphaFoldDB" id="A0AB34LD51"/>